<dbReference type="EMBL" id="BAABKB010000021">
    <property type="protein sequence ID" value="GAA5022421.1"/>
    <property type="molecule type" value="Genomic_DNA"/>
</dbReference>
<comment type="caution">
    <text evidence="2">The sequence shown here is derived from an EMBL/GenBank/DDBJ whole genome shotgun (WGS) entry which is preliminary data.</text>
</comment>
<keyword evidence="1" id="KW-0812">Transmembrane</keyword>
<name>A0ABP9J828_9ACTN</name>
<dbReference type="NCBIfam" id="NF038083">
    <property type="entry name" value="CU044_5270_fam"/>
    <property type="match status" value="1"/>
</dbReference>
<evidence type="ECO:0008006" key="4">
    <source>
        <dbReference type="Google" id="ProtNLM"/>
    </source>
</evidence>
<evidence type="ECO:0000313" key="3">
    <source>
        <dbReference type="Proteomes" id="UP001501759"/>
    </source>
</evidence>
<evidence type="ECO:0000256" key="1">
    <source>
        <dbReference type="SAM" id="Phobius"/>
    </source>
</evidence>
<proteinExistence type="predicted"/>
<sequence>MNAKTPHDAGFDATESAERADAARLLPIPVSQDLPDDRLRVLKEHLLSEIQQSVPAAGPEAAAADAGAARRRRRRRWVQVVAPLAAAAVAAVVLTVGVDHPGRHADAARPAASEASVLLENAAAVVSRDPAVKVGHHQYVYIRSVSAGRDNPLQAKWTDEHGHVHKKYSKAAGKLTKLQTLREWIPWSRSQGGAQAYGDKAPERFEFPGPGEGTVGGPGHTQSPFEDLAALPRDPAAALRAIEADWRRQMDNAENTKGNARPAVSMPWVFEYLGGMLQESVDPQTTAFLYRVAAQIPGTTVIPDAVDAVGRHGVAITLDGQAEDRQEWIFDKSTYAFLGFRDVTKEDTVIGKAGSVIQTTAVLQRAVVDRVGEEPHKRP</sequence>
<keyword evidence="1" id="KW-0472">Membrane</keyword>
<keyword evidence="3" id="KW-1185">Reference proteome</keyword>
<protein>
    <recommendedName>
        <fullName evidence="4">CU044_5270 family protein</fullName>
    </recommendedName>
</protein>
<feature type="transmembrane region" description="Helical" evidence="1">
    <location>
        <begin position="80"/>
        <end position="98"/>
    </location>
</feature>
<keyword evidence="1" id="KW-1133">Transmembrane helix</keyword>
<dbReference type="InterPro" id="IPR047789">
    <property type="entry name" value="CU044_5270-like"/>
</dbReference>
<accession>A0ABP9J828</accession>
<dbReference type="RefSeq" id="WP_345654654.1">
    <property type="nucleotide sequence ID" value="NZ_BAABKB010000021.1"/>
</dbReference>
<dbReference type="Proteomes" id="UP001501759">
    <property type="component" value="Unassembled WGS sequence"/>
</dbReference>
<organism evidence="2 3">
    <name type="scientific">Streptomyces siamensis</name>
    <dbReference type="NCBI Taxonomy" id="1274986"/>
    <lineage>
        <taxon>Bacteria</taxon>
        <taxon>Bacillati</taxon>
        <taxon>Actinomycetota</taxon>
        <taxon>Actinomycetes</taxon>
        <taxon>Kitasatosporales</taxon>
        <taxon>Streptomycetaceae</taxon>
        <taxon>Streptomyces</taxon>
    </lineage>
</organism>
<reference evidence="3" key="1">
    <citation type="journal article" date="2019" name="Int. J. Syst. Evol. Microbiol.">
        <title>The Global Catalogue of Microorganisms (GCM) 10K type strain sequencing project: providing services to taxonomists for standard genome sequencing and annotation.</title>
        <authorList>
            <consortium name="The Broad Institute Genomics Platform"/>
            <consortium name="The Broad Institute Genome Sequencing Center for Infectious Disease"/>
            <person name="Wu L."/>
            <person name="Ma J."/>
        </authorList>
    </citation>
    <scope>NUCLEOTIDE SEQUENCE [LARGE SCALE GENOMIC DNA]</scope>
    <source>
        <strain evidence="3">JCM 18409</strain>
    </source>
</reference>
<evidence type="ECO:0000313" key="2">
    <source>
        <dbReference type="EMBL" id="GAA5022421.1"/>
    </source>
</evidence>
<gene>
    <name evidence="2" type="ORF">GCM10023335_54330</name>
</gene>